<feature type="region of interest" description="Disordered" evidence="2">
    <location>
        <begin position="955"/>
        <end position="979"/>
    </location>
</feature>
<proteinExistence type="predicted"/>
<dbReference type="Proteomes" id="UP000037505">
    <property type="component" value="Unassembled WGS sequence"/>
</dbReference>
<dbReference type="OrthoDB" id="4158994at2759"/>
<feature type="region of interest" description="Disordered" evidence="2">
    <location>
        <begin position="108"/>
        <end position="139"/>
    </location>
</feature>
<evidence type="ECO:0000256" key="1">
    <source>
        <dbReference type="SAM" id="Coils"/>
    </source>
</evidence>
<name>A0A0L1JF59_ASPN3</name>
<feature type="region of interest" description="Disordered" evidence="2">
    <location>
        <begin position="343"/>
        <end position="368"/>
    </location>
</feature>
<keyword evidence="3" id="KW-0812">Transmembrane</keyword>
<evidence type="ECO:0000256" key="2">
    <source>
        <dbReference type="SAM" id="MobiDB-lite"/>
    </source>
</evidence>
<feature type="transmembrane region" description="Helical" evidence="3">
    <location>
        <begin position="160"/>
        <end position="181"/>
    </location>
</feature>
<organism evidence="4 5">
    <name type="scientific">Aspergillus nomiae NRRL (strain ATCC 15546 / NRRL 13137 / CBS 260.88 / M93)</name>
    <dbReference type="NCBI Taxonomy" id="1509407"/>
    <lineage>
        <taxon>Eukaryota</taxon>
        <taxon>Fungi</taxon>
        <taxon>Dikarya</taxon>
        <taxon>Ascomycota</taxon>
        <taxon>Pezizomycotina</taxon>
        <taxon>Eurotiomycetes</taxon>
        <taxon>Eurotiomycetidae</taxon>
        <taxon>Eurotiales</taxon>
        <taxon>Aspergillaceae</taxon>
        <taxon>Aspergillus</taxon>
        <taxon>Aspergillus subgen. Circumdati</taxon>
    </lineage>
</organism>
<keyword evidence="1" id="KW-0175">Coiled coil</keyword>
<protein>
    <submittedName>
        <fullName evidence="4">Ubiquitination network signaling protein acrB</fullName>
    </submittedName>
</protein>
<dbReference type="STRING" id="1509407.A0A0L1JF59"/>
<keyword evidence="3" id="KW-1133">Transmembrane helix</keyword>
<evidence type="ECO:0000256" key="3">
    <source>
        <dbReference type="SAM" id="Phobius"/>
    </source>
</evidence>
<evidence type="ECO:0000313" key="5">
    <source>
        <dbReference type="Proteomes" id="UP000037505"/>
    </source>
</evidence>
<accession>A0A0L1JF59</accession>
<keyword evidence="5" id="KW-1185">Reference proteome</keyword>
<feature type="transmembrane region" description="Helical" evidence="3">
    <location>
        <begin position="213"/>
        <end position="234"/>
    </location>
</feature>
<evidence type="ECO:0000313" key="4">
    <source>
        <dbReference type="EMBL" id="KNG90429.1"/>
    </source>
</evidence>
<comment type="caution">
    <text evidence="4">The sequence shown here is derived from an EMBL/GenBank/DDBJ whole genome shotgun (WGS) entry which is preliminary data.</text>
</comment>
<dbReference type="EMBL" id="JNOM01000014">
    <property type="protein sequence ID" value="KNG90429.1"/>
    <property type="molecule type" value="Genomic_DNA"/>
</dbReference>
<feature type="compositionally biased region" description="Basic and acidic residues" evidence="2">
    <location>
        <begin position="956"/>
        <end position="967"/>
    </location>
</feature>
<dbReference type="RefSeq" id="XP_015411352.1">
    <property type="nucleotide sequence ID" value="XM_015546291.1"/>
</dbReference>
<dbReference type="AlphaFoldDB" id="A0A0L1JF59"/>
<feature type="compositionally biased region" description="Polar residues" evidence="2">
    <location>
        <begin position="54"/>
        <end position="66"/>
    </location>
</feature>
<feature type="region of interest" description="Disordered" evidence="2">
    <location>
        <begin position="1"/>
        <end position="66"/>
    </location>
</feature>
<dbReference type="GeneID" id="26802837"/>
<gene>
    <name evidence="4" type="ORF">ANOM_001033</name>
</gene>
<reference evidence="4 5" key="1">
    <citation type="submission" date="2014-06" db="EMBL/GenBank/DDBJ databases">
        <title>The Genome of the Aflatoxigenic Filamentous Fungus Aspergillus nomius.</title>
        <authorList>
            <person name="Moore M.G."/>
            <person name="Shannon B.M."/>
            <person name="Brian M.M."/>
        </authorList>
    </citation>
    <scope>NUCLEOTIDE SEQUENCE [LARGE SCALE GENOMIC DNA]</scope>
    <source>
        <strain evidence="4 5">NRRL 13137</strain>
    </source>
</reference>
<sequence>MPRSSATARKSHSNRHENGAAGSGKKVNKQKSNGQLNGNANGSSAAPSSGPSSQVDWPSSRSNSDTAITSTVATATKANGTTECLKADGNGRGCLNGYAKGNPDMSYGQANGAAVPQNGGLTGQASRRTESSKRSGSNTSINPLQLASTILKSCPMYDTIAILIFLLQLPPMVLTLVQFLFASLTFMPPGGASAGSLTSNFDIFQGPAGTPSLGTMIAMDGFFLLFWGLFMWTWAQNFALDLAHVQVAITLGGGGSGKNGGVNTLCVGIVLVLHLIRSKGIQDFVIGHLLSAKIISPDLLSQYSHLMPSEFRRAEPQSSPSWIRSLLAVHILAQAGTAMARRSMAKNRAPAPPRTGKRIDTEASAGSQTQIDSAFESGTSVSSYIGADGQLITPATHKDGRDRLISAKKRRRQANQVRNRQPFWAALASTKVTVMREYEHSRALSKTARGLSMTEEDLQGVSLDDGLVWITDVDSSSIKFAAGDLVSDDAGVSGSCESGRLGEDTEPFYVCVNGALWATVTICKVQDAAKGSSVVHWRGEISGLAPNCAYTCSFLRSDTEEEICVMSVKTPIANDAEQVVSSVSTPPQPSYRPSSPTTTLKNSIVNAELKLNEKRTRLRKAKNDHKLVVSKIKKELDNYNHRLHSGTDENRQKQRSLQLERNIKQTEEATAVLEVQLDNLENIPEEELEEWSAEKAKYEHELELFNSAKEDVATARSAAAREVSQLESDLTSTIQRRERLQGRRTRVNEQYERIVSANAQGLNERERRAAEQFAREQDQAKLEANFNEQFASISQSVQEYQLRTNQLWQQCVAIEQALQQQQQQQILMDSAPLTPEGNLPGTNPLSEAPTLSLGALTTSASSNRSLLGLSFPPLKSSPLQHASSPIGPTSSHPTSPTQAPSYLQHFPTSPLINTASPFESDFIHRDRSFSNRSGHSSLYGSDFFDSSRRPPFQFDLSEKVGDKRRSSGSESNAPNLGLRPISSPFPRQAAVPVEVEVVEVVAAVVAPALQLEKAIRLLNTSSVVVMLLGTPKLHVVPFLLVLIVRHGAEIVLVFPGHTICI</sequence>
<keyword evidence="3" id="KW-0472">Membrane</keyword>
<feature type="compositionally biased region" description="Low complexity" evidence="2">
    <location>
        <begin position="37"/>
        <end position="53"/>
    </location>
</feature>
<feature type="region of interest" description="Disordered" evidence="2">
    <location>
        <begin position="877"/>
        <end position="906"/>
    </location>
</feature>
<feature type="coiled-coil region" evidence="1">
    <location>
        <begin position="649"/>
        <end position="783"/>
    </location>
</feature>